<keyword evidence="1" id="KW-0732">Signal</keyword>
<evidence type="ECO:0000313" key="2">
    <source>
        <dbReference type="EMBL" id="GIJ69095.1"/>
    </source>
</evidence>
<keyword evidence="3" id="KW-1185">Reference proteome</keyword>
<evidence type="ECO:0008006" key="4">
    <source>
        <dbReference type="Google" id="ProtNLM"/>
    </source>
</evidence>
<sequence length="193" mass="19477">MVDIKRKYRIGAAVAAAVLAGGLAGTPAQAAPAAPAAPSGGTVFGGTFTLPAGAPTPGDGFVVKSAYRVVAGVQEYACTDAGTWATASTPTAVLLKYGSLRAIYHYAGPRWRALDGSTLLGAVATRVPKDGTIPWLLLTTTVEKGKPGQELSNVTHISRVNTSGGVGPTGACTAGTTQKVPYGADYVFWAPTG</sequence>
<name>A0A8J3ZX35_9ACTN</name>
<dbReference type="InterPro" id="IPR021851">
    <property type="entry name" value="DUF3455"/>
</dbReference>
<dbReference type="Pfam" id="PF11937">
    <property type="entry name" value="DUF3455"/>
    <property type="match status" value="1"/>
</dbReference>
<evidence type="ECO:0000313" key="3">
    <source>
        <dbReference type="Proteomes" id="UP000635606"/>
    </source>
</evidence>
<dbReference type="RefSeq" id="WP_203929016.1">
    <property type="nucleotide sequence ID" value="NZ_BOPH01000053.1"/>
</dbReference>
<dbReference type="EMBL" id="BOPH01000053">
    <property type="protein sequence ID" value="GIJ69095.1"/>
    <property type="molecule type" value="Genomic_DNA"/>
</dbReference>
<organism evidence="2 3">
    <name type="scientific">Virgisporangium ochraceum</name>
    <dbReference type="NCBI Taxonomy" id="65505"/>
    <lineage>
        <taxon>Bacteria</taxon>
        <taxon>Bacillati</taxon>
        <taxon>Actinomycetota</taxon>
        <taxon>Actinomycetes</taxon>
        <taxon>Micromonosporales</taxon>
        <taxon>Micromonosporaceae</taxon>
        <taxon>Virgisporangium</taxon>
    </lineage>
</organism>
<dbReference type="AlphaFoldDB" id="A0A8J3ZX35"/>
<protein>
    <recommendedName>
        <fullName evidence="4">DUF3455 domain-containing protein</fullName>
    </recommendedName>
</protein>
<dbReference type="PANTHER" id="PTHR35567">
    <property type="entry name" value="MALATE DEHYDROGENASE (AFU_ORTHOLOGUE AFUA_2G13800)"/>
    <property type="match status" value="1"/>
</dbReference>
<proteinExistence type="predicted"/>
<dbReference type="PANTHER" id="PTHR35567:SF1">
    <property type="entry name" value="CONSERVED FUNGAL PROTEIN (AFU_ORTHOLOGUE AFUA_1G14230)"/>
    <property type="match status" value="1"/>
</dbReference>
<reference evidence="2" key="1">
    <citation type="submission" date="2021-01" db="EMBL/GenBank/DDBJ databases">
        <title>Whole genome shotgun sequence of Virgisporangium ochraceum NBRC 16418.</title>
        <authorList>
            <person name="Komaki H."/>
            <person name="Tamura T."/>
        </authorList>
    </citation>
    <scope>NUCLEOTIDE SEQUENCE</scope>
    <source>
        <strain evidence="2">NBRC 16418</strain>
    </source>
</reference>
<feature type="signal peptide" evidence="1">
    <location>
        <begin position="1"/>
        <end position="30"/>
    </location>
</feature>
<accession>A0A8J3ZX35</accession>
<comment type="caution">
    <text evidence="2">The sequence shown here is derived from an EMBL/GenBank/DDBJ whole genome shotgun (WGS) entry which is preliminary data.</text>
</comment>
<dbReference type="Proteomes" id="UP000635606">
    <property type="component" value="Unassembled WGS sequence"/>
</dbReference>
<evidence type="ECO:0000256" key="1">
    <source>
        <dbReference type="SAM" id="SignalP"/>
    </source>
</evidence>
<feature type="chain" id="PRO_5035203220" description="DUF3455 domain-containing protein" evidence="1">
    <location>
        <begin position="31"/>
        <end position="193"/>
    </location>
</feature>
<gene>
    <name evidence="2" type="ORF">Voc01_040120</name>
</gene>